<protein>
    <submittedName>
        <fullName evidence="4">Jacalin-related lectin 11</fullName>
    </submittedName>
</protein>
<dbReference type="Gene3D" id="2.100.10.30">
    <property type="entry name" value="Jacalin-like lectin domain"/>
    <property type="match status" value="1"/>
</dbReference>
<evidence type="ECO:0000313" key="4">
    <source>
        <dbReference type="EMBL" id="KAL1212415.1"/>
    </source>
</evidence>
<dbReference type="SUPFAM" id="SSF51101">
    <property type="entry name" value="Mannose-binding lectins"/>
    <property type="match status" value="1"/>
</dbReference>
<dbReference type="EMBL" id="JBANAX010000365">
    <property type="protein sequence ID" value="KAL1212415.1"/>
    <property type="molecule type" value="Genomic_DNA"/>
</dbReference>
<dbReference type="InterPro" id="IPR036404">
    <property type="entry name" value="Jacalin-like_lectin_dom_sf"/>
</dbReference>
<dbReference type="AlphaFoldDB" id="A0ABD1BE39"/>
<evidence type="ECO:0000256" key="2">
    <source>
        <dbReference type="ARBA" id="ARBA00022734"/>
    </source>
</evidence>
<comment type="caution">
    <text evidence="4">The sequence shown here is derived from an EMBL/GenBank/DDBJ whole genome shotgun (WGS) entry which is preliminary data.</text>
</comment>
<accession>A0ABD1BE39</accession>
<reference evidence="4 5" key="1">
    <citation type="submission" date="2024-04" db="EMBL/GenBank/DDBJ databases">
        <title>Genome assembly C_amara_ONT_v2.</title>
        <authorList>
            <person name="Yant L."/>
            <person name="Moore C."/>
            <person name="Slenker M."/>
        </authorList>
    </citation>
    <scope>NUCLEOTIDE SEQUENCE [LARGE SCALE GENOMIC DNA]</scope>
    <source>
        <tissue evidence="4">Leaf</tissue>
    </source>
</reference>
<keyword evidence="5" id="KW-1185">Reference proteome</keyword>
<dbReference type="GO" id="GO:0030246">
    <property type="term" value="F:carbohydrate binding"/>
    <property type="evidence" value="ECO:0007669"/>
    <property type="project" value="UniProtKB-KW"/>
</dbReference>
<name>A0ABD1BE39_CARAN</name>
<dbReference type="PROSITE" id="PS51752">
    <property type="entry name" value="JACALIN_LECTIN"/>
    <property type="match status" value="1"/>
</dbReference>
<dbReference type="Proteomes" id="UP001558713">
    <property type="component" value="Unassembled WGS sequence"/>
</dbReference>
<feature type="domain" description="Jacalin-type lectin" evidence="3">
    <location>
        <begin position="1"/>
        <end position="74"/>
    </location>
</feature>
<sequence length="74" mass="8254">MSIGGCIFLKQITVGKDHGKQTLLGYEEFQLDCPSEYIRAVEGCLDKVMGSESGVITMLRFKTNKNRTSPLKKL</sequence>
<dbReference type="InterPro" id="IPR001229">
    <property type="entry name" value="Jacalin-like_lectin_dom"/>
</dbReference>
<keyword evidence="2" id="KW-0430">Lectin</keyword>
<comment type="similarity">
    <text evidence="1">Belongs to the jacalin lectin family.</text>
</comment>
<organism evidence="4 5">
    <name type="scientific">Cardamine amara subsp. amara</name>
    <dbReference type="NCBI Taxonomy" id="228776"/>
    <lineage>
        <taxon>Eukaryota</taxon>
        <taxon>Viridiplantae</taxon>
        <taxon>Streptophyta</taxon>
        <taxon>Embryophyta</taxon>
        <taxon>Tracheophyta</taxon>
        <taxon>Spermatophyta</taxon>
        <taxon>Magnoliopsida</taxon>
        <taxon>eudicotyledons</taxon>
        <taxon>Gunneridae</taxon>
        <taxon>Pentapetalae</taxon>
        <taxon>rosids</taxon>
        <taxon>malvids</taxon>
        <taxon>Brassicales</taxon>
        <taxon>Brassicaceae</taxon>
        <taxon>Cardamineae</taxon>
        <taxon>Cardamine</taxon>
    </lineage>
</organism>
<dbReference type="Pfam" id="PF01419">
    <property type="entry name" value="Jacalin"/>
    <property type="match status" value="1"/>
</dbReference>
<evidence type="ECO:0000313" key="5">
    <source>
        <dbReference type="Proteomes" id="UP001558713"/>
    </source>
</evidence>
<evidence type="ECO:0000259" key="3">
    <source>
        <dbReference type="PROSITE" id="PS51752"/>
    </source>
</evidence>
<proteinExistence type="inferred from homology"/>
<gene>
    <name evidence="4" type="ORF">V5N11_009513</name>
</gene>
<evidence type="ECO:0000256" key="1">
    <source>
        <dbReference type="ARBA" id="ARBA00006568"/>
    </source>
</evidence>